<dbReference type="InterPro" id="IPR036390">
    <property type="entry name" value="WH_DNA-bd_sf"/>
</dbReference>
<dbReference type="InterPro" id="IPR036388">
    <property type="entry name" value="WH-like_DNA-bd_sf"/>
</dbReference>
<keyword evidence="6" id="KW-1185">Reference proteome</keyword>
<proteinExistence type="predicted"/>
<dbReference type="Pfam" id="PF01638">
    <property type="entry name" value="HxlR"/>
    <property type="match status" value="1"/>
</dbReference>
<dbReference type="SUPFAM" id="SSF46785">
    <property type="entry name" value="Winged helix' DNA-binding domain"/>
    <property type="match status" value="1"/>
</dbReference>
<evidence type="ECO:0000256" key="3">
    <source>
        <dbReference type="ARBA" id="ARBA00023163"/>
    </source>
</evidence>
<sequence>MANFIEKTKMDKLEHSECASAILPVKDALEVLGGKWKLQVIIALSFGAKRFREISREVGGITDKMLSKELKDLECNQLVKRTVHDAFPPIVEYDLTAHGQSLHKLIGELKAWGDLHRKVVLGK</sequence>
<evidence type="ECO:0000313" key="6">
    <source>
        <dbReference type="Proteomes" id="UP000198916"/>
    </source>
</evidence>
<dbReference type="PANTHER" id="PTHR33204:SF29">
    <property type="entry name" value="TRANSCRIPTIONAL REGULATOR"/>
    <property type="match status" value="1"/>
</dbReference>
<dbReference type="EMBL" id="FNZR01000004">
    <property type="protein sequence ID" value="SEL31738.1"/>
    <property type="molecule type" value="Genomic_DNA"/>
</dbReference>
<dbReference type="STRING" id="332977.SAMN05421740_104244"/>
<dbReference type="PANTHER" id="PTHR33204">
    <property type="entry name" value="TRANSCRIPTIONAL REGULATOR, MARR FAMILY"/>
    <property type="match status" value="1"/>
</dbReference>
<evidence type="ECO:0000313" key="5">
    <source>
        <dbReference type="EMBL" id="SEL31738.1"/>
    </source>
</evidence>
<accession>A0A1H7P8K4</accession>
<keyword evidence="3" id="KW-0804">Transcription</keyword>
<reference evidence="6" key="1">
    <citation type="submission" date="2016-10" db="EMBL/GenBank/DDBJ databases">
        <authorList>
            <person name="Varghese N."/>
            <person name="Submissions S."/>
        </authorList>
    </citation>
    <scope>NUCLEOTIDE SEQUENCE [LARGE SCALE GENOMIC DNA]</scope>
    <source>
        <strain evidence="6">Jip14</strain>
    </source>
</reference>
<dbReference type="Proteomes" id="UP000198916">
    <property type="component" value="Unassembled WGS sequence"/>
</dbReference>
<dbReference type="PROSITE" id="PS51118">
    <property type="entry name" value="HTH_HXLR"/>
    <property type="match status" value="1"/>
</dbReference>
<gene>
    <name evidence="5" type="ORF">SAMN05421740_104244</name>
</gene>
<name>A0A1H7P8K4_9SPHI</name>
<feature type="domain" description="HTH hxlR-type" evidence="4">
    <location>
        <begin position="18"/>
        <end position="121"/>
    </location>
</feature>
<keyword evidence="2" id="KW-0238">DNA-binding</keyword>
<evidence type="ECO:0000256" key="1">
    <source>
        <dbReference type="ARBA" id="ARBA00023015"/>
    </source>
</evidence>
<dbReference type="Gene3D" id="1.10.10.10">
    <property type="entry name" value="Winged helix-like DNA-binding domain superfamily/Winged helix DNA-binding domain"/>
    <property type="match status" value="1"/>
</dbReference>
<organism evidence="5 6">
    <name type="scientific">Parapedobacter koreensis</name>
    <dbReference type="NCBI Taxonomy" id="332977"/>
    <lineage>
        <taxon>Bacteria</taxon>
        <taxon>Pseudomonadati</taxon>
        <taxon>Bacteroidota</taxon>
        <taxon>Sphingobacteriia</taxon>
        <taxon>Sphingobacteriales</taxon>
        <taxon>Sphingobacteriaceae</taxon>
        <taxon>Parapedobacter</taxon>
    </lineage>
</organism>
<dbReference type="InterPro" id="IPR002577">
    <property type="entry name" value="HTH_HxlR"/>
</dbReference>
<dbReference type="GO" id="GO:0003677">
    <property type="term" value="F:DNA binding"/>
    <property type="evidence" value="ECO:0007669"/>
    <property type="project" value="UniProtKB-KW"/>
</dbReference>
<protein>
    <submittedName>
        <fullName evidence="5">Transcriptional regulator, HxlR family</fullName>
    </submittedName>
</protein>
<evidence type="ECO:0000259" key="4">
    <source>
        <dbReference type="PROSITE" id="PS51118"/>
    </source>
</evidence>
<keyword evidence="1" id="KW-0805">Transcription regulation</keyword>
<evidence type="ECO:0000256" key="2">
    <source>
        <dbReference type="ARBA" id="ARBA00023125"/>
    </source>
</evidence>
<dbReference type="AlphaFoldDB" id="A0A1H7P8K4"/>